<dbReference type="EMBL" id="LFZX01000055">
    <property type="protein sequence ID" value="KNC67664.1"/>
    <property type="molecule type" value="Genomic_DNA"/>
</dbReference>
<dbReference type="Proteomes" id="UP000036850">
    <property type="component" value="Unassembled WGS sequence"/>
</dbReference>
<proteinExistence type="predicted"/>
<organism evidence="2 3">
    <name type="scientific">Pseudoalteromonas rubra</name>
    <dbReference type="NCBI Taxonomy" id="43658"/>
    <lineage>
        <taxon>Bacteria</taxon>
        <taxon>Pseudomonadati</taxon>
        <taxon>Pseudomonadota</taxon>
        <taxon>Gammaproteobacteria</taxon>
        <taxon>Alteromonadales</taxon>
        <taxon>Pseudoalteromonadaceae</taxon>
        <taxon>Pseudoalteromonas</taxon>
    </lineage>
</organism>
<evidence type="ECO:0000259" key="1">
    <source>
        <dbReference type="Pfam" id="PF20472"/>
    </source>
</evidence>
<dbReference type="PATRIC" id="fig|43658.6.peg.3338"/>
<gene>
    <name evidence="2" type="ORF">AC626_09310</name>
</gene>
<evidence type="ECO:0000313" key="2">
    <source>
        <dbReference type="EMBL" id="KNC67664.1"/>
    </source>
</evidence>
<dbReference type="Pfam" id="PF20472">
    <property type="entry name" value="PDDEXK_11"/>
    <property type="match status" value="1"/>
</dbReference>
<sequence>MESQMPLFKELSTTVRDSATPQESNRRFCKELETALIDLGFSLSPDENLKPNSFCTRQTYKDMYGADRQSSFLINSAQYGLVRVEAHRQEKSGSVDQKFPFFFQSMLGTPEKYLVIVFDGDGYKKEAYTWLTSKAESVEDKVFKVFRTLDLFLEWITSTERD</sequence>
<protein>
    <recommendedName>
        <fullName evidence="1">PD-(D/E)XK nuclease domain-containing protein</fullName>
    </recommendedName>
</protein>
<comment type="caution">
    <text evidence="2">The sequence shown here is derived from an EMBL/GenBank/DDBJ whole genome shotgun (WGS) entry which is preliminary data.</text>
</comment>
<dbReference type="InterPro" id="IPR046821">
    <property type="entry name" value="PDDEXK_11"/>
</dbReference>
<feature type="domain" description="PD-(D/E)XK nuclease" evidence="1">
    <location>
        <begin position="30"/>
        <end position="156"/>
    </location>
</feature>
<dbReference type="AlphaFoldDB" id="A0A0L0ETC2"/>
<accession>A0A0L0ETC2</accession>
<reference evidence="3" key="1">
    <citation type="submission" date="2015-07" db="EMBL/GenBank/DDBJ databases">
        <title>Draft genome sequence of a Pseudoalteromonas rubra strain, OCN096, isolated from Kaneohe Bay, Oahu, Hawaii.</title>
        <authorList>
            <person name="Beurmann S."/>
            <person name="Ushijima B."/>
            <person name="Belcaid M."/>
            <person name="Callahan S.M."/>
            <person name="Aeby G.S."/>
        </authorList>
    </citation>
    <scope>NUCLEOTIDE SEQUENCE [LARGE SCALE GENOMIC DNA]</scope>
    <source>
        <strain evidence="3">OCN096</strain>
    </source>
</reference>
<dbReference type="OrthoDB" id="6310677at2"/>
<evidence type="ECO:0000313" key="3">
    <source>
        <dbReference type="Proteomes" id="UP000036850"/>
    </source>
</evidence>
<name>A0A0L0ETC2_9GAMM</name>